<sequence>MSDKPRVKAGLKVTLNKSHEFSKDLLIIIGQYVSLGTKKGKLLGAYPHAVTVVDDGTNINPPARTKSKRKGKQSTKTKSTKTKSAAAAAADAKKPDDADDDTDDDADDDVDDDVDDDIDDVS</sequence>
<feature type="compositionally biased region" description="Basic residues" evidence="1">
    <location>
        <begin position="65"/>
        <end position="81"/>
    </location>
</feature>
<keyword evidence="3" id="KW-1185">Reference proteome</keyword>
<evidence type="ECO:0000256" key="1">
    <source>
        <dbReference type="SAM" id="MobiDB-lite"/>
    </source>
</evidence>
<evidence type="ECO:0000313" key="3">
    <source>
        <dbReference type="Proteomes" id="UP001303222"/>
    </source>
</evidence>
<evidence type="ECO:0000313" key="2">
    <source>
        <dbReference type="EMBL" id="KAK3946595.1"/>
    </source>
</evidence>
<feature type="region of interest" description="Disordered" evidence="1">
    <location>
        <begin position="52"/>
        <end position="122"/>
    </location>
</feature>
<dbReference type="AlphaFoldDB" id="A0AAN6SAL4"/>
<dbReference type="Proteomes" id="UP001303222">
    <property type="component" value="Unassembled WGS sequence"/>
</dbReference>
<organism evidence="2 3">
    <name type="scientific">Pseudoneurospora amorphoporcata</name>
    <dbReference type="NCBI Taxonomy" id="241081"/>
    <lineage>
        <taxon>Eukaryota</taxon>
        <taxon>Fungi</taxon>
        <taxon>Dikarya</taxon>
        <taxon>Ascomycota</taxon>
        <taxon>Pezizomycotina</taxon>
        <taxon>Sordariomycetes</taxon>
        <taxon>Sordariomycetidae</taxon>
        <taxon>Sordariales</taxon>
        <taxon>Sordariaceae</taxon>
        <taxon>Pseudoneurospora</taxon>
    </lineage>
</organism>
<protein>
    <submittedName>
        <fullName evidence="2">Uncharacterized protein</fullName>
    </submittedName>
</protein>
<feature type="compositionally biased region" description="Acidic residues" evidence="1">
    <location>
        <begin position="97"/>
        <end position="122"/>
    </location>
</feature>
<name>A0AAN6SAL4_9PEZI</name>
<proteinExistence type="predicted"/>
<reference evidence="2" key="1">
    <citation type="journal article" date="2023" name="Mol. Phylogenet. Evol.">
        <title>Genome-scale phylogeny and comparative genomics of the fungal order Sordariales.</title>
        <authorList>
            <person name="Hensen N."/>
            <person name="Bonometti L."/>
            <person name="Westerberg I."/>
            <person name="Brannstrom I.O."/>
            <person name="Guillou S."/>
            <person name="Cros-Aarteil S."/>
            <person name="Calhoun S."/>
            <person name="Haridas S."/>
            <person name="Kuo A."/>
            <person name="Mondo S."/>
            <person name="Pangilinan J."/>
            <person name="Riley R."/>
            <person name="LaButti K."/>
            <person name="Andreopoulos B."/>
            <person name="Lipzen A."/>
            <person name="Chen C."/>
            <person name="Yan M."/>
            <person name="Daum C."/>
            <person name="Ng V."/>
            <person name="Clum A."/>
            <person name="Steindorff A."/>
            <person name="Ohm R.A."/>
            <person name="Martin F."/>
            <person name="Silar P."/>
            <person name="Natvig D.O."/>
            <person name="Lalanne C."/>
            <person name="Gautier V."/>
            <person name="Ament-Velasquez S.L."/>
            <person name="Kruys A."/>
            <person name="Hutchinson M.I."/>
            <person name="Powell A.J."/>
            <person name="Barry K."/>
            <person name="Miller A.N."/>
            <person name="Grigoriev I.V."/>
            <person name="Debuchy R."/>
            <person name="Gladieux P."/>
            <person name="Hiltunen Thoren M."/>
            <person name="Johannesson H."/>
        </authorList>
    </citation>
    <scope>NUCLEOTIDE SEQUENCE</scope>
    <source>
        <strain evidence="2">CBS 626.80</strain>
    </source>
</reference>
<reference evidence="2" key="2">
    <citation type="submission" date="2023-06" db="EMBL/GenBank/DDBJ databases">
        <authorList>
            <consortium name="Lawrence Berkeley National Laboratory"/>
            <person name="Mondo S.J."/>
            <person name="Hensen N."/>
            <person name="Bonometti L."/>
            <person name="Westerberg I."/>
            <person name="Brannstrom I.O."/>
            <person name="Guillou S."/>
            <person name="Cros-Aarteil S."/>
            <person name="Calhoun S."/>
            <person name="Haridas S."/>
            <person name="Kuo A."/>
            <person name="Pangilinan J."/>
            <person name="Riley R."/>
            <person name="Labutti K."/>
            <person name="Andreopoulos B."/>
            <person name="Lipzen A."/>
            <person name="Chen C."/>
            <person name="Yanf M."/>
            <person name="Daum C."/>
            <person name="Ng V."/>
            <person name="Clum A."/>
            <person name="Steindorff A."/>
            <person name="Ohm R."/>
            <person name="Martin F."/>
            <person name="Silar P."/>
            <person name="Natvig D."/>
            <person name="Lalanne C."/>
            <person name="Gautier V."/>
            <person name="Ament-Velasquez S.L."/>
            <person name="Kruys A."/>
            <person name="Hutchinson M.I."/>
            <person name="Powell A.J."/>
            <person name="Barry K."/>
            <person name="Miller A.N."/>
            <person name="Grigoriev I.V."/>
            <person name="Debuchy R."/>
            <person name="Gladieux P."/>
            <person name="Thoren M.H."/>
            <person name="Johannesson H."/>
        </authorList>
    </citation>
    <scope>NUCLEOTIDE SEQUENCE</scope>
    <source>
        <strain evidence="2">CBS 626.80</strain>
    </source>
</reference>
<gene>
    <name evidence="2" type="ORF">QBC32DRAFT_389798</name>
</gene>
<comment type="caution">
    <text evidence="2">The sequence shown here is derived from an EMBL/GenBank/DDBJ whole genome shotgun (WGS) entry which is preliminary data.</text>
</comment>
<accession>A0AAN6SAL4</accession>
<dbReference type="EMBL" id="MU859669">
    <property type="protein sequence ID" value="KAK3946595.1"/>
    <property type="molecule type" value="Genomic_DNA"/>
</dbReference>